<reference evidence="2" key="1">
    <citation type="submission" date="2017-06" db="EMBL/GenBank/DDBJ databases">
        <title>Novel phages from South African skin metaviromes.</title>
        <authorList>
            <person name="van Zyl L.J."/>
            <person name="Abrahams Y."/>
            <person name="Stander E.A."/>
            <person name="Kirby B.M."/>
            <person name="Clavaud C."/>
            <person name="Farcet C."/>
            <person name="Breton L."/>
            <person name="Trindade M.I."/>
        </authorList>
    </citation>
    <scope>NUCLEOTIDE SEQUENCE</scope>
</reference>
<evidence type="ECO:0000259" key="1">
    <source>
        <dbReference type="Pfam" id="PF14213"/>
    </source>
</evidence>
<feature type="domain" description="DUF4325" evidence="1">
    <location>
        <begin position="25"/>
        <end position="91"/>
    </location>
</feature>
<evidence type="ECO:0000313" key="2">
    <source>
        <dbReference type="EMBL" id="ASN67516.1"/>
    </source>
</evidence>
<protein>
    <recommendedName>
        <fullName evidence="1">DUF4325 domain-containing protein</fullName>
    </recommendedName>
</protein>
<dbReference type="InterPro" id="IPR025474">
    <property type="entry name" value="DUF4325"/>
</dbReference>
<sequence length="108" mass="12252">MNEINISTIFSNTPGGRYKEEGDFSGEEFRESILLPAYEKVENSNEKLTINFDNCFGFATSFLEESFGGLVREHKKKNVLSHIEIIANDDETIPDLVKKYITAAEKNL</sequence>
<dbReference type="Pfam" id="PF14213">
    <property type="entry name" value="DUF4325"/>
    <property type="match status" value="1"/>
</dbReference>
<gene>
    <name evidence="2" type="ORF">10S2_8</name>
</gene>
<proteinExistence type="predicted"/>
<name>A0A2H4J4X6_9CAUD</name>
<accession>A0A2H4J4X6</accession>
<dbReference type="EMBL" id="MF417849">
    <property type="protein sequence ID" value="ASN67516.1"/>
    <property type="molecule type" value="Genomic_DNA"/>
</dbReference>
<organism evidence="2">
    <name type="scientific">uncultured Caudovirales phage</name>
    <dbReference type="NCBI Taxonomy" id="2100421"/>
    <lineage>
        <taxon>Viruses</taxon>
        <taxon>Duplodnaviria</taxon>
        <taxon>Heunggongvirae</taxon>
        <taxon>Uroviricota</taxon>
        <taxon>Caudoviricetes</taxon>
        <taxon>Peduoviridae</taxon>
        <taxon>Maltschvirus</taxon>
        <taxon>Maltschvirus maltsch</taxon>
    </lineage>
</organism>